<keyword evidence="1" id="KW-0378">Hydrolase</keyword>
<dbReference type="GO" id="GO:0043456">
    <property type="term" value="P:regulation of pentose-phosphate shunt"/>
    <property type="evidence" value="ECO:0007669"/>
    <property type="project" value="TreeGrafter"/>
</dbReference>
<dbReference type="eggNOG" id="KOG0235">
    <property type="taxonomic scope" value="Eukaryota"/>
</dbReference>
<dbReference type="PANTHER" id="PTHR46517">
    <property type="entry name" value="FRUCTOSE-2,6-BISPHOSPHATASE TIGAR"/>
    <property type="match status" value="1"/>
</dbReference>
<evidence type="ECO:0000313" key="5">
    <source>
        <dbReference type="EMBL" id="EST04753.1"/>
    </source>
</evidence>
<proteinExistence type="predicted"/>
<dbReference type="SMART" id="SM00855">
    <property type="entry name" value="PGAM"/>
    <property type="match status" value="1"/>
</dbReference>
<dbReference type="GO" id="GO:0045820">
    <property type="term" value="P:negative regulation of glycolytic process"/>
    <property type="evidence" value="ECO:0007669"/>
    <property type="project" value="TreeGrafter"/>
</dbReference>
<name>V5EP93_KALBG</name>
<keyword evidence="6" id="KW-1185">Reference proteome</keyword>
<dbReference type="OMA" id="MNQVLVP"/>
<feature type="binding site" evidence="3">
    <location>
        <begin position="16"/>
        <end position="23"/>
    </location>
    <ligand>
        <name>substrate</name>
    </ligand>
</feature>
<accession>V5EP93</accession>
<dbReference type="STRING" id="1365824.V5EP93"/>
<dbReference type="SUPFAM" id="SSF53254">
    <property type="entry name" value="Phosphoglycerate mutase-like"/>
    <property type="match status" value="1"/>
</dbReference>
<dbReference type="GO" id="GO:0005829">
    <property type="term" value="C:cytosol"/>
    <property type="evidence" value="ECO:0007669"/>
    <property type="project" value="TreeGrafter"/>
</dbReference>
<evidence type="ECO:0000313" key="6">
    <source>
        <dbReference type="Proteomes" id="UP000019377"/>
    </source>
</evidence>
<evidence type="ECO:0000256" key="1">
    <source>
        <dbReference type="ARBA" id="ARBA00022801"/>
    </source>
</evidence>
<dbReference type="InterPro" id="IPR001345">
    <property type="entry name" value="PG/BPGM_mutase_AS"/>
</dbReference>
<dbReference type="PANTHER" id="PTHR46517:SF1">
    <property type="entry name" value="FRUCTOSE-2,6-BISPHOSPHATASE TIGAR"/>
    <property type="match status" value="1"/>
</dbReference>
<evidence type="ECO:0000256" key="3">
    <source>
        <dbReference type="PIRSR" id="PIRSR613078-2"/>
    </source>
</evidence>
<feature type="region of interest" description="Disordered" evidence="4">
    <location>
        <begin position="263"/>
        <end position="295"/>
    </location>
</feature>
<feature type="binding site" evidence="3">
    <location>
        <position position="66"/>
    </location>
    <ligand>
        <name>substrate</name>
    </ligand>
</feature>
<feature type="compositionally biased region" description="Basic and acidic residues" evidence="4">
    <location>
        <begin position="263"/>
        <end position="284"/>
    </location>
</feature>
<dbReference type="InterPro" id="IPR029033">
    <property type="entry name" value="His_PPase_superfam"/>
</dbReference>
<dbReference type="GO" id="GO:0004331">
    <property type="term" value="F:fructose-2,6-bisphosphate 2-phosphatase activity"/>
    <property type="evidence" value="ECO:0007669"/>
    <property type="project" value="TreeGrafter"/>
</dbReference>
<dbReference type="EMBL" id="KI545894">
    <property type="protein sequence ID" value="EST04753.1"/>
    <property type="molecule type" value="Genomic_DNA"/>
</dbReference>
<reference evidence="6" key="1">
    <citation type="journal article" date="2013" name="Genome Announc.">
        <title>Draft genome sequence of Pseudozyma brasiliensis sp. nov. strain GHG001, a high producer of endo-1,4-xylanase isolated from an insect pest of sugarcane.</title>
        <authorList>
            <person name="Oliveira J.V.D.C."/>
            <person name="dos Santos R.A.C."/>
            <person name="Borges T.A."/>
            <person name="Riano-Pachon D.M."/>
            <person name="Goldman G.H."/>
        </authorList>
    </citation>
    <scope>NUCLEOTIDE SEQUENCE [LARGE SCALE GENOMIC DNA]</scope>
    <source>
        <strain evidence="6">GHG001</strain>
    </source>
</reference>
<dbReference type="Proteomes" id="UP000019377">
    <property type="component" value="Unassembled WGS sequence"/>
</dbReference>
<feature type="active site" description="Tele-phosphohistidine intermediate" evidence="2">
    <location>
        <position position="17"/>
    </location>
</feature>
<evidence type="ECO:0008006" key="7">
    <source>
        <dbReference type="Google" id="ProtNLM"/>
    </source>
</evidence>
<dbReference type="InterPro" id="IPR013078">
    <property type="entry name" value="His_Pase_superF_clade-1"/>
</dbReference>
<sequence>MSNTSPPSRLRVLIIRHGETAENVARIIQGQLDTPLNAHGRAQAELTGTYLSTTHIDRIITSPLQRAADTARAILAHHPSVDLELDDRLKERAFGVLEGHVYTGGSTKSEETEGIERMEPFSERLAGFWNDLVTRTGKIEGERTETVVLVSHGAAISALMNQVLVPGRYVMLREGVVPARLWNCSVTELLVPVITTSTSSGEVAPGHLSRKKHWSIRPIHLGVQGCQFVLDHEMQKRRLAAAESNPDSIHPEALEELEARVSKTQREFERDPPGRKQLEEDTIKAPDGTTVSNDIGHGKTIGVVLRWSDVEHLKDLAAPSAGTNGAPANKVNVDELVK</sequence>
<dbReference type="PROSITE" id="PS00175">
    <property type="entry name" value="PG_MUTASE"/>
    <property type="match status" value="1"/>
</dbReference>
<dbReference type="GeneID" id="27422135"/>
<organism evidence="5 6">
    <name type="scientific">Kalmanozyma brasiliensis (strain GHG001)</name>
    <name type="common">Yeast</name>
    <name type="synonym">Pseudozyma brasiliensis</name>
    <dbReference type="NCBI Taxonomy" id="1365824"/>
    <lineage>
        <taxon>Eukaryota</taxon>
        <taxon>Fungi</taxon>
        <taxon>Dikarya</taxon>
        <taxon>Basidiomycota</taxon>
        <taxon>Ustilaginomycotina</taxon>
        <taxon>Ustilaginomycetes</taxon>
        <taxon>Ustilaginales</taxon>
        <taxon>Ustilaginaceae</taxon>
        <taxon>Kalmanozyma</taxon>
    </lineage>
</organism>
<dbReference type="AlphaFoldDB" id="V5EP93"/>
<feature type="region of interest" description="Disordered" evidence="4">
    <location>
        <begin position="318"/>
        <end position="338"/>
    </location>
</feature>
<dbReference type="InterPro" id="IPR051695">
    <property type="entry name" value="Phosphoglycerate_Mutase"/>
</dbReference>
<feature type="active site" description="Proton donor/acceptor" evidence="2">
    <location>
        <position position="91"/>
    </location>
</feature>
<dbReference type="Gene3D" id="3.40.50.1240">
    <property type="entry name" value="Phosphoglycerate mutase-like"/>
    <property type="match status" value="1"/>
</dbReference>
<dbReference type="Pfam" id="PF00300">
    <property type="entry name" value="His_Phos_1"/>
    <property type="match status" value="1"/>
</dbReference>
<evidence type="ECO:0000256" key="2">
    <source>
        <dbReference type="PIRSR" id="PIRSR613078-1"/>
    </source>
</evidence>
<dbReference type="RefSeq" id="XP_016289742.1">
    <property type="nucleotide sequence ID" value="XM_016439423.1"/>
</dbReference>
<gene>
    <name evidence="5" type="ORF">PSEUBRA_SCAF8g02130</name>
</gene>
<dbReference type="CDD" id="cd07067">
    <property type="entry name" value="HP_PGM_like"/>
    <property type="match status" value="1"/>
</dbReference>
<evidence type="ECO:0000256" key="4">
    <source>
        <dbReference type="SAM" id="MobiDB-lite"/>
    </source>
</evidence>
<dbReference type="OrthoDB" id="354304at2759"/>
<dbReference type="HOGENOM" id="CLU_797394_0_0_1"/>
<protein>
    <recommendedName>
        <fullName evidence="7">Phosphoglycerate mutase</fullName>
    </recommendedName>
</protein>